<evidence type="ECO:0000313" key="3">
    <source>
        <dbReference type="Proteomes" id="UP000599437"/>
    </source>
</evidence>
<dbReference type="EMBL" id="BMVO01000040">
    <property type="protein sequence ID" value="GHB31319.1"/>
    <property type="molecule type" value="Genomic_DNA"/>
</dbReference>
<keyword evidence="1" id="KW-0472">Membrane</keyword>
<gene>
    <name evidence="2" type="ORF">GCM10010346_63380</name>
</gene>
<comment type="caution">
    <text evidence="2">The sequence shown here is derived from an EMBL/GenBank/DDBJ whole genome shotgun (WGS) entry which is preliminary data.</text>
</comment>
<keyword evidence="1" id="KW-0812">Transmembrane</keyword>
<name>A0ABQ3EBQ8_9ACTN</name>
<evidence type="ECO:0000313" key="2">
    <source>
        <dbReference type="EMBL" id="GHB31319.1"/>
    </source>
</evidence>
<dbReference type="RefSeq" id="WP_138897573.1">
    <property type="nucleotide sequence ID" value="NZ_BMVO01000040.1"/>
</dbReference>
<accession>A0ABQ3EBQ8</accession>
<reference evidence="3" key="1">
    <citation type="journal article" date="2019" name="Int. J. Syst. Evol. Microbiol.">
        <title>The Global Catalogue of Microorganisms (GCM) 10K type strain sequencing project: providing services to taxonomists for standard genome sequencing and annotation.</title>
        <authorList>
            <consortium name="The Broad Institute Genomics Platform"/>
            <consortium name="The Broad Institute Genome Sequencing Center for Infectious Disease"/>
            <person name="Wu L."/>
            <person name="Ma J."/>
        </authorList>
    </citation>
    <scope>NUCLEOTIDE SEQUENCE [LARGE SCALE GENOMIC DNA]</scope>
    <source>
        <strain evidence="3">JCM 4737</strain>
    </source>
</reference>
<keyword evidence="1" id="KW-1133">Transmembrane helix</keyword>
<protein>
    <submittedName>
        <fullName evidence="2">Uncharacterized protein</fullName>
    </submittedName>
</protein>
<evidence type="ECO:0000256" key="1">
    <source>
        <dbReference type="SAM" id="Phobius"/>
    </source>
</evidence>
<proteinExistence type="predicted"/>
<organism evidence="2 3">
    <name type="scientific">Streptomyces chryseus</name>
    <dbReference type="NCBI Taxonomy" id="68186"/>
    <lineage>
        <taxon>Bacteria</taxon>
        <taxon>Bacillati</taxon>
        <taxon>Actinomycetota</taxon>
        <taxon>Actinomycetes</taxon>
        <taxon>Kitasatosporales</taxon>
        <taxon>Streptomycetaceae</taxon>
        <taxon>Streptomyces</taxon>
    </lineage>
</organism>
<sequence>MAGEPESAQQEPGEEPLRKRIPRHIAWWIAALSGIAGIVGAYFAIRPPPPEPATLESWAAEANTICDEEAGDRHDKLRAAWDNYYAALNAWRAGNWAPQHFAQAGTLFLSAAGSYLEVRGKIAKIKQPTDHASDIRDILASLDKLQGNVSGIGSNLRSASGATDNATVNKYLAQAKEQEKGSHAAGLEATGLLRKLGADRCAGTWQ</sequence>
<keyword evidence="3" id="KW-1185">Reference proteome</keyword>
<dbReference type="Proteomes" id="UP000599437">
    <property type="component" value="Unassembled WGS sequence"/>
</dbReference>
<feature type="transmembrane region" description="Helical" evidence="1">
    <location>
        <begin position="25"/>
        <end position="45"/>
    </location>
</feature>